<evidence type="ECO:0000313" key="5">
    <source>
        <dbReference type="EMBL" id="XCD05992.1"/>
    </source>
</evidence>
<evidence type="ECO:0000313" key="1">
    <source>
        <dbReference type="EMBL" id="XCD03304.1"/>
    </source>
</evidence>
<name>A0AAU8B4B5_9VIRU</name>
<dbReference type="EMBL" id="PP511721">
    <property type="protein sequence ID" value="XCD06870.1"/>
    <property type="molecule type" value="Genomic_DNA"/>
</dbReference>
<dbReference type="EMBL" id="PP511459">
    <property type="protein sequence ID" value="XCD04430.1"/>
    <property type="molecule type" value="Genomic_DNA"/>
</dbReference>
<evidence type="ECO:0000313" key="6">
    <source>
        <dbReference type="EMBL" id="XCD06870.1"/>
    </source>
</evidence>
<protein>
    <submittedName>
        <fullName evidence="6">Uncharacterized protein</fullName>
    </submittedName>
</protein>
<accession>A0AAU8B4B5</accession>
<dbReference type="EMBL" id="PP511400">
    <property type="protein sequence ID" value="XCD03918.1"/>
    <property type="molecule type" value="Genomic_DNA"/>
</dbReference>
<evidence type="ECO:0000313" key="2">
    <source>
        <dbReference type="EMBL" id="XCD03918.1"/>
    </source>
</evidence>
<proteinExistence type="predicted"/>
<sequence length="78" mass="8990">MEAKLFGLKIDFDLVETESFYVEFLSCSDTVSYLVRKILCYYDSTPILSFSVVPVEIPHLGFSLMDPSNIDLFNYLIH</sequence>
<dbReference type="EMBL" id="PP511340">
    <property type="protein sequence ID" value="XCD03304.1"/>
    <property type="molecule type" value="Genomic_DNA"/>
</dbReference>
<evidence type="ECO:0000313" key="4">
    <source>
        <dbReference type="EMBL" id="XCD05263.1"/>
    </source>
</evidence>
<reference evidence="6" key="1">
    <citation type="submission" date="2024-03" db="EMBL/GenBank/DDBJ databases">
        <title>Diverse circular DNA viruses in blood, oral, and fecal samples of captive lemurs.</title>
        <authorList>
            <person name="Paietta E.N."/>
            <person name="Kraberger S."/>
            <person name="Lund M.C."/>
            <person name="Custer J.M."/>
            <person name="Vargas K.M."/>
            <person name="Ehmke E.E."/>
            <person name="Yoder A.D."/>
            <person name="Varsani A."/>
        </authorList>
    </citation>
    <scope>NUCLEOTIDE SEQUENCE</scope>
    <source>
        <strain evidence="1">Duke_18_43</strain>
        <strain evidence="2">Duke_21_48</strain>
        <strain evidence="3">Duke_23FS_34</strain>
        <strain evidence="4">Duke_24FS_55</strain>
        <strain evidence="5">Duke_25FF_1028</strain>
        <strain evidence="6">Duke_26_41</strain>
    </source>
</reference>
<organism evidence="6">
    <name type="scientific">Dulem virus 216</name>
    <dbReference type="NCBI Taxonomy" id="3145693"/>
    <lineage>
        <taxon>Viruses</taxon>
        <taxon>Monodnaviria</taxon>
        <taxon>Sangervirae</taxon>
        <taxon>Phixviricota</taxon>
        <taxon>Malgrandaviricetes</taxon>
        <taxon>Petitvirales</taxon>
        <taxon>Microviridae</taxon>
        <taxon>Microvirus</taxon>
    </lineage>
</organism>
<dbReference type="EMBL" id="PP511537">
    <property type="protein sequence ID" value="XCD05263.1"/>
    <property type="molecule type" value="Genomic_DNA"/>
</dbReference>
<evidence type="ECO:0000313" key="3">
    <source>
        <dbReference type="EMBL" id="XCD04430.1"/>
    </source>
</evidence>
<dbReference type="EMBL" id="PP511620">
    <property type="protein sequence ID" value="XCD05992.1"/>
    <property type="molecule type" value="Genomic_DNA"/>
</dbReference>